<evidence type="ECO:0000313" key="10">
    <source>
        <dbReference type="Proteomes" id="UP000467840"/>
    </source>
</evidence>
<evidence type="ECO:0000313" key="9">
    <source>
        <dbReference type="EMBL" id="KAF2325597.1"/>
    </source>
</evidence>
<dbReference type="EMBL" id="JAAGAX010000001">
    <property type="protein sequence ID" value="KAF2325597.1"/>
    <property type="molecule type" value="Genomic_DNA"/>
</dbReference>
<keyword evidence="5 8" id="KW-0378">Hydrolase</keyword>
<keyword evidence="10" id="KW-1185">Reference proteome</keyword>
<keyword evidence="3" id="KW-0134">Cell wall</keyword>
<evidence type="ECO:0000256" key="6">
    <source>
        <dbReference type="ARBA" id="ARBA00023295"/>
    </source>
</evidence>
<comment type="subcellular location">
    <subcellularLocation>
        <location evidence="1">Secreted</location>
        <location evidence="1">Cell wall</location>
    </subcellularLocation>
</comment>
<reference evidence="9 10" key="1">
    <citation type="journal article" date="2020" name="Mol. Plant">
        <title>The Chromosome-Based Rubber Tree Genome Provides New Insights into Spurge Genome Evolution and Rubber Biosynthesis.</title>
        <authorList>
            <person name="Liu J."/>
            <person name="Shi C."/>
            <person name="Shi C.C."/>
            <person name="Li W."/>
            <person name="Zhang Q.J."/>
            <person name="Zhang Y."/>
            <person name="Li K."/>
            <person name="Lu H.F."/>
            <person name="Shi C."/>
            <person name="Zhu S.T."/>
            <person name="Xiao Z.Y."/>
            <person name="Nan H."/>
            <person name="Yue Y."/>
            <person name="Zhu X.G."/>
            <person name="Wu Y."/>
            <person name="Hong X.N."/>
            <person name="Fan G.Y."/>
            <person name="Tong Y."/>
            <person name="Zhang D."/>
            <person name="Mao C.L."/>
            <person name="Liu Y.L."/>
            <person name="Hao S.J."/>
            <person name="Liu W.Q."/>
            <person name="Lv M.Q."/>
            <person name="Zhang H.B."/>
            <person name="Liu Y."/>
            <person name="Hu-Tang G.R."/>
            <person name="Wang J.P."/>
            <person name="Wang J.H."/>
            <person name="Sun Y.H."/>
            <person name="Ni S.B."/>
            <person name="Chen W.B."/>
            <person name="Zhang X.C."/>
            <person name="Jiao Y.N."/>
            <person name="Eichler E.E."/>
            <person name="Li G.H."/>
            <person name="Liu X."/>
            <person name="Gao L.Z."/>
        </authorList>
    </citation>
    <scope>NUCLEOTIDE SEQUENCE [LARGE SCALE GENOMIC DNA]</scope>
    <source>
        <strain evidence="10">cv. GT1</strain>
        <tissue evidence="9">Leaf</tissue>
    </source>
</reference>
<dbReference type="SMART" id="SM00710">
    <property type="entry name" value="PbH1"/>
    <property type="match status" value="4"/>
</dbReference>
<evidence type="ECO:0000256" key="3">
    <source>
        <dbReference type="ARBA" id="ARBA00022512"/>
    </source>
</evidence>
<dbReference type="Proteomes" id="UP000467840">
    <property type="component" value="Chromosome 5"/>
</dbReference>
<comment type="caution">
    <text evidence="9">The sequence shown here is derived from an EMBL/GenBank/DDBJ whole genome shotgun (WGS) entry which is preliminary data.</text>
</comment>
<protein>
    <recommendedName>
        <fullName evidence="11">Polygalacturonase</fullName>
    </recommendedName>
</protein>
<dbReference type="InterPro" id="IPR012334">
    <property type="entry name" value="Pectin_lyas_fold"/>
</dbReference>
<dbReference type="GO" id="GO:0005975">
    <property type="term" value="P:carbohydrate metabolic process"/>
    <property type="evidence" value="ECO:0007669"/>
    <property type="project" value="InterPro"/>
</dbReference>
<sequence length="433" mass="46836">MGPGLSVYGTCLSIRAFREVFSRQSDLSGPLQEQCHCSYYRWYPCGSVGLFVYGDEQNWLMFEHVDGVTVSGGILDGQGTGLWSCKASDKSCPEGATSIEFSNSNNVEINGLASQDSQKFHIVINGCQNVKVQNVRVSAPGDSPNTDGIHVESSTGVTILNSKIGTGDDCVSIGPGTTNLWVENVACGPGHGIRQKLDEAGVQNVTVKTSTFTGTENGESGVKISDVTYQDIHGSSATEVAVKLDCSTKYPCTGIDLEDVKLTYNNRPAEASCTNAAGRVSGFAEASAVCRRGNVWFQDFNNNNVRSKKTSSWSPLSCYGLLDHITDECKKKVVHSGEEGFWYGPGLYALPLRKRYILQVGRARSNAGITISAHSTSSESARHKVHFLSIRVDWEGISRVVLAKVMSESMPMQSIPIQNVVNEMHVVDVPKTI</sequence>
<evidence type="ECO:0000256" key="5">
    <source>
        <dbReference type="ARBA" id="ARBA00022801"/>
    </source>
</evidence>
<evidence type="ECO:0000256" key="8">
    <source>
        <dbReference type="RuleBase" id="RU361169"/>
    </source>
</evidence>
<comment type="similarity">
    <text evidence="2 8">Belongs to the glycosyl hydrolase 28 family.</text>
</comment>
<keyword evidence="4" id="KW-0964">Secreted</keyword>
<evidence type="ECO:0000256" key="7">
    <source>
        <dbReference type="ARBA" id="ARBA00023316"/>
    </source>
</evidence>
<accession>A0A6A6NK46</accession>
<dbReference type="PANTHER" id="PTHR31375">
    <property type="match status" value="1"/>
</dbReference>
<dbReference type="GO" id="GO:0071555">
    <property type="term" value="P:cell wall organization"/>
    <property type="evidence" value="ECO:0007669"/>
    <property type="project" value="UniProtKB-KW"/>
</dbReference>
<evidence type="ECO:0000256" key="2">
    <source>
        <dbReference type="ARBA" id="ARBA00008834"/>
    </source>
</evidence>
<dbReference type="AlphaFoldDB" id="A0A6A6NK46"/>
<evidence type="ECO:0000256" key="4">
    <source>
        <dbReference type="ARBA" id="ARBA00022525"/>
    </source>
</evidence>
<evidence type="ECO:0008006" key="11">
    <source>
        <dbReference type="Google" id="ProtNLM"/>
    </source>
</evidence>
<gene>
    <name evidence="9" type="ORF">GH714_030922</name>
</gene>
<proteinExistence type="inferred from homology"/>
<dbReference type="Gene3D" id="2.160.20.10">
    <property type="entry name" value="Single-stranded right-handed beta-helix, Pectin lyase-like"/>
    <property type="match status" value="2"/>
</dbReference>
<dbReference type="InterPro" id="IPR000743">
    <property type="entry name" value="Glyco_hydro_28"/>
</dbReference>
<dbReference type="InterPro" id="IPR011050">
    <property type="entry name" value="Pectin_lyase_fold/virulence"/>
</dbReference>
<dbReference type="SUPFAM" id="SSF51126">
    <property type="entry name" value="Pectin lyase-like"/>
    <property type="match status" value="1"/>
</dbReference>
<organism evidence="9 10">
    <name type="scientific">Hevea brasiliensis</name>
    <name type="common">Para rubber tree</name>
    <name type="synonym">Siphonia brasiliensis</name>
    <dbReference type="NCBI Taxonomy" id="3981"/>
    <lineage>
        <taxon>Eukaryota</taxon>
        <taxon>Viridiplantae</taxon>
        <taxon>Streptophyta</taxon>
        <taxon>Embryophyta</taxon>
        <taxon>Tracheophyta</taxon>
        <taxon>Spermatophyta</taxon>
        <taxon>Magnoliopsida</taxon>
        <taxon>eudicotyledons</taxon>
        <taxon>Gunneridae</taxon>
        <taxon>Pentapetalae</taxon>
        <taxon>rosids</taxon>
        <taxon>fabids</taxon>
        <taxon>Malpighiales</taxon>
        <taxon>Euphorbiaceae</taxon>
        <taxon>Crotonoideae</taxon>
        <taxon>Micrandreae</taxon>
        <taxon>Hevea</taxon>
    </lineage>
</organism>
<dbReference type="GO" id="GO:0004650">
    <property type="term" value="F:polygalacturonase activity"/>
    <property type="evidence" value="ECO:0007669"/>
    <property type="project" value="InterPro"/>
</dbReference>
<keyword evidence="6 8" id="KW-0326">Glycosidase</keyword>
<name>A0A6A6NK46_HEVBR</name>
<evidence type="ECO:0000256" key="1">
    <source>
        <dbReference type="ARBA" id="ARBA00004191"/>
    </source>
</evidence>
<keyword evidence="7" id="KW-0961">Cell wall biogenesis/degradation</keyword>
<dbReference type="Pfam" id="PF00295">
    <property type="entry name" value="Glyco_hydro_28"/>
    <property type="match status" value="2"/>
</dbReference>
<dbReference type="InterPro" id="IPR006626">
    <property type="entry name" value="PbH1"/>
</dbReference>